<dbReference type="InterPro" id="IPR054593">
    <property type="entry name" value="Beta-mannosidase-like_N2"/>
</dbReference>
<dbReference type="Gene3D" id="3.20.20.80">
    <property type="entry name" value="Glycosidases"/>
    <property type="match status" value="1"/>
</dbReference>
<dbReference type="GO" id="GO:0005764">
    <property type="term" value="C:lysosome"/>
    <property type="evidence" value="ECO:0007669"/>
    <property type="project" value="UniProtKB-SubCell"/>
</dbReference>
<dbReference type="EMBL" id="FPAI01000001">
    <property type="protein sequence ID" value="SFS34164.1"/>
    <property type="molecule type" value="Genomic_DNA"/>
</dbReference>
<dbReference type="Gene3D" id="2.60.120.260">
    <property type="entry name" value="Galactose-binding domain-like"/>
    <property type="match status" value="1"/>
</dbReference>
<organism evidence="21 22">
    <name type="scientific">Halolactibacillus miurensis</name>
    <dbReference type="NCBI Taxonomy" id="306541"/>
    <lineage>
        <taxon>Bacteria</taxon>
        <taxon>Bacillati</taxon>
        <taxon>Bacillota</taxon>
        <taxon>Bacilli</taxon>
        <taxon>Bacillales</taxon>
        <taxon>Bacillaceae</taxon>
        <taxon>Halolactibacillus</taxon>
    </lineage>
</organism>
<dbReference type="PANTHER" id="PTHR43730:SF1">
    <property type="entry name" value="BETA-MANNOSIDASE"/>
    <property type="match status" value="1"/>
</dbReference>
<dbReference type="InterPro" id="IPR013783">
    <property type="entry name" value="Ig-like_fold"/>
</dbReference>
<dbReference type="SUPFAM" id="SSF51445">
    <property type="entry name" value="(Trans)glycosidases"/>
    <property type="match status" value="1"/>
</dbReference>
<comment type="similarity">
    <text evidence="13">Belongs to the glycosyl hydrolase 2 family. Beta-mannosidase B subfamily.</text>
</comment>
<feature type="domain" description="Mannosidase Ig/CBM-like" evidence="18">
    <location>
        <begin position="669"/>
        <end position="756"/>
    </location>
</feature>
<evidence type="ECO:0000313" key="20">
    <source>
        <dbReference type="EMBL" id="GEM03177.1"/>
    </source>
</evidence>
<dbReference type="EMBL" id="BJWJ01000001">
    <property type="protein sequence ID" value="GEM03177.1"/>
    <property type="molecule type" value="Genomic_DNA"/>
</dbReference>
<dbReference type="Gene3D" id="2.60.40.10">
    <property type="entry name" value="Immunoglobulins"/>
    <property type="match status" value="3"/>
</dbReference>
<dbReference type="SUPFAM" id="SSF49303">
    <property type="entry name" value="beta-Galactosidase/glucuronidase domain"/>
    <property type="match status" value="3"/>
</dbReference>
<evidence type="ECO:0000256" key="5">
    <source>
        <dbReference type="ARBA" id="ARBA00011738"/>
    </source>
</evidence>
<evidence type="ECO:0000256" key="13">
    <source>
        <dbReference type="ARBA" id="ARBA00038429"/>
    </source>
</evidence>
<name>A0A1I6P1T2_9BACI</name>
<evidence type="ECO:0000313" key="22">
    <source>
        <dbReference type="Proteomes" id="UP000199139"/>
    </source>
</evidence>
<dbReference type="InterPro" id="IPR041447">
    <property type="entry name" value="Mannosidase_ig"/>
</dbReference>
<evidence type="ECO:0000259" key="17">
    <source>
        <dbReference type="Pfam" id="PF17753"/>
    </source>
</evidence>
<accession>A0A1I6P1T2</accession>
<dbReference type="RefSeq" id="WP_062320225.1">
    <property type="nucleotide sequence ID" value="NZ_BJWJ01000001.1"/>
</dbReference>
<dbReference type="InterPro" id="IPR008979">
    <property type="entry name" value="Galactose-bd-like_sf"/>
</dbReference>
<comment type="pathway">
    <text evidence="4">Glycan metabolism; N-glycan degradation.</text>
</comment>
<dbReference type="AlphaFoldDB" id="A0A1I6P1T2"/>
<evidence type="ECO:0000256" key="10">
    <source>
        <dbReference type="ARBA" id="ARBA00023180"/>
    </source>
</evidence>
<proteinExistence type="inferred from homology"/>
<reference evidence="21 22" key="1">
    <citation type="submission" date="2016-10" db="EMBL/GenBank/DDBJ databases">
        <authorList>
            <person name="de Groot N.N."/>
        </authorList>
    </citation>
    <scope>NUCLEOTIDE SEQUENCE [LARGE SCALE GENOMIC DNA]</scope>
    <source>
        <strain evidence="21 22">DSM 17074</strain>
    </source>
</reference>
<keyword evidence="11" id="KW-0458">Lysosome</keyword>
<comment type="subcellular location">
    <subcellularLocation>
        <location evidence="2">Lysosome</location>
    </subcellularLocation>
    <subcellularLocation>
        <location evidence="3">Secreted</location>
    </subcellularLocation>
</comment>
<keyword evidence="23" id="KW-1185">Reference proteome</keyword>
<evidence type="ECO:0000259" key="16">
    <source>
        <dbReference type="Pfam" id="PF00703"/>
    </source>
</evidence>
<dbReference type="InterPro" id="IPR006102">
    <property type="entry name" value="Ig-like_GH2"/>
</dbReference>
<dbReference type="GO" id="GO:0006516">
    <property type="term" value="P:glycoprotein catabolic process"/>
    <property type="evidence" value="ECO:0007669"/>
    <property type="project" value="TreeGrafter"/>
</dbReference>
<dbReference type="GO" id="GO:0005576">
    <property type="term" value="C:extracellular region"/>
    <property type="evidence" value="ECO:0007669"/>
    <property type="project" value="UniProtKB-SubCell"/>
</dbReference>
<feature type="domain" description="Beta-mannosidase-like galactose-binding" evidence="19">
    <location>
        <begin position="10"/>
        <end position="187"/>
    </location>
</feature>
<dbReference type="GO" id="GO:0005975">
    <property type="term" value="P:carbohydrate metabolic process"/>
    <property type="evidence" value="ECO:0007669"/>
    <property type="project" value="InterPro"/>
</dbReference>
<protein>
    <recommendedName>
        <fullName evidence="14">Beta-mannosidase B</fullName>
        <ecNumber evidence="6">3.2.1.25</ecNumber>
    </recommendedName>
    <alternativeName>
        <fullName evidence="15">Mannanase B</fullName>
    </alternativeName>
</protein>
<evidence type="ECO:0000313" key="21">
    <source>
        <dbReference type="EMBL" id="SFS34164.1"/>
    </source>
</evidence>
<evidence type="ECO:0000256" key="11">
    <source>
        <dbReference type="ARBA" id="ARBA00023228"/>
    </source>
</evidence>
<evidence type="ECO:0000256" key="8">
    <source>
        <dbReference type="ARBA" id="ARBA00022729"/>
    </source>
</evidence>
<comment type="subunit">
    <text evidence="5">Homodimer.</text>
</comment>
<dbReference type="Proteomes" id="UP000321773">
    <property type="component" value="Unassembled WGS sequence"/>
</dbReference>
<dbReference type="InterPro" id="IPR041625">
    <property type="entry name" value="Beta-mannosidase_Ig"/>
</dbReference>
<evidence type="ECO:0000256" key="14">
    <source>
        <dbReference type="ARBA" id="ARBA00041069"/>
    </source>
</evidence>
<evidence type="ECO:0000256" key="2">
    <source>
        <dbReference type="ARBA" id="ARBA00004371"/>
    </source>
</evidence>
<dbReference type="InterPro" id="IPR017853">
    <property type="entry name" value="GH"/>
</dbReference>
<dbReference type="InterPro" id="IPR050887">
    <property type="entry name" value="Beta-mannosidase_GH2"/>
</dbReference>
<evidence type="ECO:0000256" key="9">
    <source>
        <dbReference type="ARBA" id="ARBA00022801"/>
    </source>
</evidence>
<evidence type="ECO:0000256" key="1">
    <source>
        <dbReference type="ARBA" id="ARBA00000829"/>
    </source>
</evidence>
<evidence type="ECO:0000259" key="18">
    <source>
        <dbReference type="Pfam" id="PF17786"/>
    </source>
</evidence>
<keyword evidence="10" id="KW-0325">Glycoprotein</keyword>
<keyword evidence="7" id="KW-0964">Secreted</keyword>
<feature type="domain" description="Glycoside hydrolase family 2 immunoglobulin-like beta-sandwich" evidence="16">
    <location>
        <begin position="198"/>
        <end position="300"/>
    </location>
</feature>
<evidence type="ECO:0000256" key="12">
    <source>
        <dbReference type="ARBA" id="ARBA00023295"/>
    </source>
</evidence>
<comment type="catalytic activity">
    <reaction evidence="1">
        <text>Hydrolysis of terminal, non-reducing beta-D-mannose residues in beta-D-mannosides.</text>
        <dbReference type="EC" id="3.2.1.25"/>
    </reaction>
</comment>
<dbReference type="Pfam" id="PF17786">
    <property type="entry name" value="Mannosidase_ig"/>
    <property type="match status" value="1"/>
</dbReference>
<dbReference type="PANTHER" id="PTHR43730">
    <property type="entry name" value="BETA-MANNOSIDASE"/>
    <property type="match status" value="1"/>
</dbReference>
<gene>
    <name evidence="20" type="ORF">HMI01_01650</name>
    <name evidence="21" type="ORF">SAMN05421668_101143</name>
</gene>
<dbReference type="FunFam" id="2.60.120.260:FF:000060">
    <property type="entry name" value="Probable beta-mannosidase"/>
    <property type="match status" value="1"/>
</dbReference>
<evidence type="ECO:0000256" key="15">
    <source>
        <dbReference type="ARBA" id="ARBA00041614"/>
    </source>
</evidence>
<keyword evidence="8" id="KW-0732">Signal</keyword>
<dbReference type="SUPFAM" id="SSF49785">
    <property type="entry name" value="Galactose-binding domain-like"/>
    <property type="match status" value="1"/>
</dbReference>
<evidence type="ECO:0000256" key="3">
    <source>
        <dbReference type="ARBA" id="ARBA00004613"/>
    </source>
</evidence>
<dbReference type="Pfam" id="PF22666">
    <property type="entry name" value="Glyco_hydro_2_N2"/>
    <property type="match status" value="1"/>
</dbReference>
<evidence type="ECO:0000256" key="7">
    <source>
        <dbReference type="ARBA" id="ARBA00022525"/>
    </source>
</evidence>
<keyword evidence="9" id="KW-0378">Hydrolase</keyword>
<dbReference type="Proteomes" id="UP000199139">
    <property type="component" value="Unassembled WGS sequence"/>
</dbReference>
<evidence type="ECO:0000256" key="4">
    <source>
        <dbReference type="ARBA" id="ARBA00004740"/>
    </source>
</evidence>
<keyword evidence="12" id="KW-0326">Glycosidase</keyword>
<evidence type="ECO:0000259" key="19">
    <source>
        <dbReference type="Pfam" id="PF22666"/>
    </source>
</evidence>
<dbReference type="Pfam" id="PF17753">
    <property type="entry name" value="Ig_mannosidase"/>
    <property type="match status" value="1"/>
</dbReference>
<dbReference type="STRING" id="306541.SAMN05421668_101143"/>
<reference evidence="20 23" key="2">
    <citation type="submission" date="2019-07" db="EMBL/GenBank/DDBJ databases">
        <title>Whole genome shotgun sequence of Halolactibacillus miurensis NBRC 100873.</title>
        <authorList>
            <person name="Hosoyama A."/>
            <person name="Uohara A."/>
            <person name="Ohji S."/>
            <person name="Ichikawa N."/>
        </authorList>
    </citation>
    <scope>NUCLEOTIDE SEQUENCE [LARGE SCALE GENOMIC DNA]</scope>
    <source>
        <strain evidence="20 23">NBRC 100873</strain>
    </source>
</reference>
<dbReference type="EC" id="3.2.1.25" evidence="6"/>
<dbReference type="OrthoDB" id="9801077at2"/>
<sequence length="836" mass="96703">MIIKRQLTEWAFKQEHDTRWRQATVPGTIHTDLIDHQLIHDPFYGEEEKHVQWVDKVNWVYQTTLDVDKDLLGNDHIKLVFHGLDTYTDIAINGQSVYKTENMFRRYTMDVKKYLHQGENTLQVTFESPINRDIMKPLTTGVNYPADNDDSQLGGVGQHKLSVFARKAPYHYGWDWGPRFVTSGIWKPVELVAYSVAKIEDVYVNQKEVSEEYAQLLISIEIEASRSMSVDCLLQYGDIRKHITCDLQKGTNHLEVPVNLTHPRLWWSRGLGEAYRYNVQVSVSRNKQVIDTTTFKHGIRKVALVRDHDEHGQTFYLKLNDVPVFCKGANHIPNDSFIPRVTKERYEHEINSAVEANMNMLRVWGGGIYEQDIFYELCDEKGLLVWQDFMFACSMYPGDPSFLENVRQEAIDQTKRLRRYASVVLWCGNNEIDVAWAEFEENAGWGWKQKYSDTVRKQLWLDYKNLFHGVLAEVTSNVVPNEPYWPSSPLADLTHDKEQHALGVKTSGDVHYWDVWHGKQPFEAYNENVGRFMSEYGFQSFPSIETIKTFAEPSAYDISSDVMSHHQKNGAGNQLIKTYMDKYLPEPKDFESFLYMSQVLQAEGIQHAIEAHRRNKPYCMGTLYWQMNDCWPVASWSSIDYFGRWKALHYQVKESFKDVLVSIEEKNEQLNIFIVSDVLTSQSLTLSVSLLDLAGQVMKHHQSEVDVAKNMSQCVQTINLSELLGDMPRDTVVLKVELGNKENVVDVKKHYFVSTKQLSLEPADISVQRDETNHCFNISTTAFAKSIELKSEEAGYFSMNYFDLLPGETVNVQFFKRNQLTPELPEVTIRSLIDTI</sequence>
<evidence type="ECO:0000313" key="23">
    <source>
        <dbReference type="Proteomes" id="UP000321773"/>
    </source>
</evidence>
<dbReference type="GO" id="GO:0004567">
    <property type="term" value="F:beta-mannosidase activity"/>
    <property type="evidence" value="ECO:0007669"/>
    <property type="project" value="UniProtKB-EC"/>
</dbReference>
<dbReference type="InterPro" id="IPR036156">
    <property type="entry name" value="Beta-gal/glucu_dom_sf"/>
</dbReference>
<dbReference type="Pfam" id="PF00703">
    <property type="entry name" value="Glyco_hydro_2"/>
    <property type="match status" value="1"/>
</dbReference>
<dbReference type="FunFam" id="3.20.20.80:FF:000050">
    <property type="entry name" value="Beta-mannosidase B"/>
    <property type="match status" value="1"/>
</dbReference>
<feature type="domain" description="Beta-mannosidase Ig-fold" evidence="17">
    <location>
        <begin position="761"/>
        <end position="835"/>
    </location>
</feature>
<evidence type="ECO:0000256" key="6">
    <source>
        <dbReference type="ARBA" id="ARBA00012754"/>
    </source>
</evidence>